<dbReference type="InterPro" id="IPR049052">
    <property type="entry name" value="nSTAND1"/>
</dbReference>
<accession>A0A8H5FQL6</accession>
<dbReference type="Gene3D" id="1.20.930.20">
    <property type="entry name" value="Adaptor protein Cbl, N-terminal domain"/>
    <property type="match status" value="1"/>
</dbReference>
<dbReference type="InterPro" id="IPR036537">
    <property type="entry name" value="Adaptor_Cbl_N_dom_sf"/>
</dbReference>
<dbReference type="InterPro" id="IPR059179">
    <property type="entry name" value="MLKL-like_MCAfunc"/>
</dbReference>
<evidence type="ECO:0000256" key="1">
    <source>
        <dbReference type="SAM" id="Coils"/>
    </source>
</evidence>
<keyword evidence="1" id="KW-0175">Coiled coil</keyword>
<sequence length="688" mass="77776">MSLLCSCWRWHKNSEFSQEEHVGTVSTAQRKDVLGPPSKSDMAADALLSTLEIVAETIPFPAVGTAVKAAVRLIEICQQARESFEQADELKERVRGLSLVLVQGLSGKPVEEITDSLKRDIEQLQEDLHYIEEKLTDILKQHRILVILFKNANEEAVQKCLKRLDGSLSSFEFSRQVQNATVLKKLENDIETYYRTLQATWRNTEEMKRSIEEIKAILRNYNPEFRQEIKSTSRKPRFPPRSRIFYGRDELVNNLAKKLVPALNDTEQVFLALLGTGGMGKTSAALAVVEHQLVLERYGASRFWVPCEKATSFSLLLDILYDSLCINKKTGQTLDDILTELEPPSGKPALQPYRLLLLDNFETPWNLDSQREVEKLLLELMNISRLSIVITMRANQPPTDQKWEIELIKPVDAEASVRIYTEIYPKTSTKGLYELLDTATPTRLLRDWRLEGPDVLTTADDGADNMINKSIALSIDKPPMSKSTDALRLLNLLAFFPAPLPHEHLAEYWVPETINQLKAVSVLSNTALVELTDATVFVIPVVRSYIVRRTLQPDLAATRAHIHRVCCSLLALHKSSPGDNSYVADKAFILSQEVNFQSIILDATSEPKANVSPEILEALLTLSWHQCWTRPRLDLVEHTLSVAKKALNAKYEAESQACSAEMYFLLNQFDQAIERVSLAHSQFHLFTG</sequence>
<gene>
    <name evidence="3" type="ORF">D9758_009683</name>
</gene>
<organism evidence="3 4">
    <name type="scientific">Tetrapyrgos nigripes</name>
    <dbReference type="NCBI Taxonomy" id="182062"/>
    <lineage>
        <taxon>Eukaryota</taxon>
        <taxon>Fungi</taxon>
        <taxon>Dikarya</taxon>
        <taxon>Basidiomycota</taxon>
        <taxon>Agaricomycotina</taxon>
        <taxon>Agaricomycetes</taxon>
        <taxon>Agaricomycetidae</taxon>
        <taxon>Agaricales</taxon>
        <taxon>Marasmiineae</taxon>
        <taxon>Marasmiaceae</taxon>
        <taxon>Tetrapyrgos</taxon>
    </lineage>
</organism>
<protein>
    <recommendedName>
        <fullName evidence="2">Novel STAND NTPase 1 domain-containing protein</fullName>
    </recommendedName>
</protein>
<dbReference type="EMBL" id="JAACJM010000114">
    <property type="protein sequence ID" value="KAF5345177.1"/>
    <property type="molecule type" value="Genomic_DNA"/>
</dbReference>
<reference evidence="3 4" key="1">
    <citation type="journal article" date="2020" name="ISME J.">
        <title>Uncovering the hidden diversity of litter-decomposition mechanisms in mushroom-forming fungi.</title>
        <authorList>
            <person name="Floudas D."/>
            <person name="Bentzer J."/>
            <person name="Ahren D."/>
            <person name="Johansson T."/>
            <person name="Persson P."/>
            <person name="Tunlid A."/>
        </authorList>
    </citation>
    <scope>NUCLEOTIDE SEQUENCE [LARGE SCALE GENOMIC DNA]</scope>
    <source>
        <strain evidence="3 4">CBS 291.85</strain>
    </source>
</reference>
<keyword evidence="4" id="KW-1185">Reference proteome</keyword>
<dbReference type="Gene3D" id="3.40.50.300">
    <property type="entry name" value="P-loop containing nucleotide triphosphate hydrolases"/>
    <property type="match status" value="1"/>
</dbReference>
<dbReference type="InterPro" id="IPR027417">
    <property type="entry name" value="P-loop_NTPase"/>
</dbReference>
<dbReference type="Pfam" id="PF20703">
    <property type="entry name" value="nSTAND1"/>
    <property type="match status" value="1"/>
</dbReference>
<dbReference type="Proteomes" id="UP000559256">
    <property type="component" value="Unassembled WGS sequence"/>
</dbReference>
<evidence type="ECO:0000313" key="3">
    <source>
        <dbReference type="EMBL" id="KAF5345177.1"/>
    </source>
</evidence>
<feature type="domain" description="Novel STAND NTPase 1" evidence="2">
    <location>
        <begin position="242"/>
        <end position="395"/>
    </location>
</feature>
<dbReference type="CDD" id="cd21037">
    <property type="entry name" value="MLKL_NTD"/>
    <property type="match status" value="1"/>
</dbReference>
<dbReference type="OrthoDB" id="3052556at2759"/>
<proteinExistence type="predicted"/>
<comment type="caution">
    <text evidence="3">The sequence shown here is derived from an EMBL/GenBank/DDBJ whole genome shotgun (WGS) entry which is preliminary data.</text>
</comment>
<evidence type="ECO:0000259" key="2">
    <source>
        <dbReference type="Pfam" id="PF20703"/>
    </source>
</evidence>
<dbReference type="SUPFAM" id="SSF52540">
    <property type="entry name" value="P-loop containing nucleoside triphosphate hydrolases"/>
    <property type="match status" value="1"/>
</dbReference>
<evidence type="ECO:0000313" key="4">
    <source>
        <dbReference type="Proteomes" id="UP000559256"/>
    </source>
</evidence>
<feature type="coiled-coil region" evidence="1">
    <location>
        <begin position="114"/>
        <end position="141"/>
    </location>
</feature>
<dbReference type="GO" id="GO:0007166">
    <property type="term" value="P:cell surface receptor signaling pathway"/>
    <property type="evidence" value="ECO:0007669"/>
    <property type="project" value="InterPro"/>
</dbReference>
<dbReference type="AlphaFoldDB" id="A0A8H5FQL6"/>
<name>A0A8H5FQL6_9AGAR</name>